<feature type="compositionally biased region" description="Basic residues" evidence="1">
    <location>
        <begin position="62"/>
        <end position="89"/>
    </location>
</feature>
<protein>
    <submittedName>
        <fullName evidence="2">Uncharacterized protein</fullName>
    </submittedName>
</protein>
<dbReference type="AlphaFoldDB" id="A0A6A3LLD7"/>
<gene>
    <name evidence="2" type="ORF">PF011_g6053</name>
</gene>
<sequence length="202" mass="21973">MPPGCRPASLPDLARRRQARRDLQQPQGESCRTRCMHELPTDGRFVCASPAQLAAAAAAAVPRHHHRHHLPRAWGRRHRASWGRHKRGGTTRSSGSTTANGSNMLAGVKRGLRPEAVEAAAPPPPEASSQRRKCGNSWRRRLMEPVTPVVVCLDDAHRRAAFSRGQIPCGHKVIQVSVVSSACSTGGTTASFALRQCGYKQM</sequence>
<evidence type="ECO:0000256" key="1">
    <source>
        <dbReference type="SAM" id="MobiDB-lite"/>
    </source>
</evidence>
<feature type="region of interest" description="Disordered" evidence="1">
    <location>
        <begin position="1"/>
        <end position="31"/>
    </location>
</feature>
<feature type="region of interest" description="Disordered" evidence="1">
    <location>
        <begin position="60"/>
        <end position="104"/>
    </location>
</feature>
<evidence type="ECO:0000313" key="3">
    <source>
        <dbReference type="Proteomes" id="UP000460718"/>
    </source>
</evidence>
<accession>A0A6A3LLD7</accession>
<organism evidence="2 3">
    <name type="scientific">Phytophthora fragariae</name>
    <dbReference type="NCBI Taxonomy" id="53985"/>
    <lineage>
        <taxon>Eukaryota</taxon>
        <taxon>Sar</taxon>
        <taxon>Stramenopiles</taxon>
        <taxon>Oomycota</taxon>
        <taxon>Peronosporomycetes</taxon>
        <taxon>Peronosporales</taxon>
        <taxon>Peronosporaceae</taxon>
        <taxon>Phytophthora</taxon>
    </lineage>
</organism>
<name>A0A6A3LLD7_9STRA</name>
<proteinExistence type="predicted"/>
<dbReference type="Proteomes" id="UP000460718">
    <property type="component" value="Unassembled WGS sequence"/>
</dbReference>
<evidence type="ECO:0000313" key="2">
    <source>
        <dbReference type="EMBL" id="KAE9018918.1"/>
    </source>
</evidence>
<reference evidence="2 3" key="1">
    <citation type="submission" date="2018-09" db="EMBL/GenBank/DDBJ databases">
        <title>Genomic investigation of the strawberry pathogen Phytophthora fragariae indicates pathogenicity is determined by transcriptional variation in three key races.</title>
        <authorList>
            <person name="Adams T.M."/>
            <person name="Armitage A.D."/>
            <person name="Sobczyk M.K."/>
            <person name="Bates H.J."/>
            <person name="Dunwell J.M."/>
            <person name="Nellist C.F."/>
            <person name="Harrison R.J."/>
        </authorList>
    </citation>
    <scope>NUCLEOTIDE SEQUENCE [LARGE SCALE GENOMIC DNA]</scope>
    <source>
        <strain evidence="2 3">SCRP245</strain>
    </source>
</reference>
<comment type="caution">
    <text evidence="2">The sequence shown here is derived from an EMBL/GenBank/DDBJ whole genome shotgun (WGS) entry which is preliminary data.</text>
</comment>
<feature type="compositionally biased region" description="Low complexity" evidence="1">
    <location>
        <begin position="90"/>
        <end position="103"/>
    </location>
</feature>
<dbReference type="EMBL" id="QXFW01000249">
    <property type="protein sequence ID" value="KAE9018918.1"/>
    <property type="molecule type" value="Genomic_DNA"/>
</dbReference>